<dbReference type="PROSITE" id="PS51296">
    <property type="entry name" value="RIESKE"/>
    <property type="match status" value="1"/>
</dbReference>
<protein>
    <submittedName>
        <fullName evidence="6">Putative Rieske iron-sulfur protein</fullName>
    </submittedName>
</protein>
<dbReference type="SUPFAM" id="SSF50022">
    <property type="entry name" value="ISP domain"/>
    <property type="match status" value="1"/>
</dbReference>
<dbReference type="AlphaFoldDB" id="S6AV57"/>
<reference evidence="6 7" key="1">
    <citation type="journal article" date="2013" name="Genome Announc.">
        <title>Complete Genome Sequence of the Carbazole Degrader Pseudomonas resinovorans Strain CA10 (NBRC 106553).</title>
        <authorList>
            <person name="Shintani M."/>
            <person name="Hosoyama A."/>
            <person name="Ohji S."/>
            <person name="Tsuchikane K."/>
            <person name="Takarada H."/>
            <person name="Yamazoe A."/>
            <person name="Fujita N."/>
            <person name="Nojiri H."/>
        </authorList>
    </citation>
    <scope>NUCLEOTIDE SEQUENCE [LARGE SCALE GENOMIC DNA]</scope>
    <source>
        <strain evidence="6 7">NBRC 106553</strain>
    </source>
</reference>
<evidence type="ECO:0000313" key="6">
    <source>
        <dbReference type="EMBL" id="BAN48316.1"/>
    </source>
</evidence>
<dbReference type="GO" id="GO:0051537">
    <property type="term" value="F:2 iron, 2 sulfur cluster binding"/>
    <property type="evidence" value="ECO:0007669"/>
    <property type="project" value="UniProtKB-KW"/>
</dbReference>
<dbReference type="GO" id="GO:0046872">
    <property type="term" value="F:metal ion binding"/>
    <property type="evidence" value="ECO:0007669"/>
    <property type="project" value="UniProtKB-KW"/>
</dbReference>
<dbReference type="InterPro" id="IPR036922">
    <property type="entry name" value="Rieske_2Fe-2S_sf"/>
</dbReference>
<dbReference type="PANTHER" id="PTHR40261:SF1">
    <property type="entry name" value="RIESKE DOMAIN-CONTAINING PROTEIN"/>
    <property type="match status" value="1"/>
</dbReference>
<evidence type="ECO:0000256" key="3">
    <source>
        <dbReference type="ARBA" id="ARBA00023004"/>
    </source>
</evidence>
<gene>
    <name evidence="6" type="ORF">PCA10_25840</name>
</gene>
<proteinExistence type="predicted"/>
<dbReference type="RefSeq" id="WP_016492510.1">
    <property type="nucleotide sequence ID" value="NC_021499.1"/>
</dbReference>
<dbReference type="Pfam" id="PF00355">
    <property type="entry name" value="Rieske"/>
    <property type="match status" value="1"/>
</dbReference>
<keyword evidence="4" id="KW-0411">Iron-sulfur</keyword>
<evidence type="ECO:0000256" key="2">
    <source>
        <dbReference type="ARBA" id="ARBA00022723"/>
    </source>
</evidence>
<dbReference type="KEGG" id="pre:PCA10_25840"/>
<evidence type="ECO:0000259" key="5">
    <source>
        <dbReference type="PROSITE" id="PS51296"/>
    </source>
</evidence>
<dbReference type="STRING" id="1245471.PCA10_25840"/>
<sequence length="131" mass="14378">MPDHLNYLCHDDQLEEGRARGFDPWGHGRDTVLALRWRGEVRVYRNLCPHLDVAMQYRKDHFMAGDGQHIMCFAHGALFRPDNGFCVLGPCLGQSLQALTVSTDADGGLWLEVPPGGAALEEPACASTAST</sequence>
<keyword evidence="7" id="KW-1185">Reference proteome</keyword>
<keyword evidence="1" id="KW-0001">2Fe-2S</keyword>
<feature type="domain" description="Rieske" evidence="5">
    <location>
        <begin position="6"/>
        <end position="91"/>
    </location>
</feature>
<evidence type="ECO:0000256" key="4">
    <source>
        <dbReference type="ARBA" id="ARBA00023014"/>
    </source>
</evidence>
<dbReference type="OrthoDB" id="9794779at2"/>
<dbReference type="Gene3D" id="2.102.10.10">
    <property type="entry name" value="Rieske [2Fe-2S] iron-sulphur domain"/>
    <property type="match status" value="1"/>
</dbReference>
<organism evidence="6 7">
    <name type="scientific">Metapseudomonas resinovorans NBRC 106553</name>
    <dbReference type="NCBI Taxonomy" id="1245471"/>
    <lineage>
        <taxon>Bacteria</taxon>
        <taxon>Pseudomonadati</taxon>
        <taxon>Pseudomonadota</taxon>
        <taxon>Gammaproteobacteria</taxon>
        <taxon>Pseudomonadales</taxon>
        <taxon>Pseudomonadaceae</taxon>
        <taxon>Metapseudomonas</taxon>
    </lineage>
</organism>
<dbReference type="InterPro" id="IPR017941">
    <property type="entry name" value="Rieske_2Fe-2S"/>
</dbReference>
<dbReference type="eggNOG" id="COG2146">
    <property type="taxonomic scope" value="Bacteria"/>
</dbReference>
<evidence type="ECO:0000256" key="1">
    <source>
        <dbReference type="ARBA" id="ARBA00022714"/>
    </source>
</evidence>
<dbReference type="PANTHER" id="PTHR40261">
    <property type="match status" value="1"/>
</dbReference>
<dbReference type="HOGENOM" id="CLU_055690_4_3_6"/>
<dbReference type="PATRIC" id="fig|1245471.3.peg.2614"/>
<dbReference type="EMBL" id="AP013068">
    <property type="protein sequence ID" value="BAN48316.1"/>
    <property type="molecule type" value="Genomic_DNA"/>
</dbReference>
<accession>S6AV57</accession>
<dbReference type="Proteomes" id="UP000015503">
    <property type="component" value="Chromosome"/>
</dbReference>
<keyword evidence="3" id="KW-0408">Iron</keyword>
<keyword evidence="2" id="KW-0479">Metal-binding</keyword>
<name>S6AV57_METRE</name>
<evidence type="ECO:0000313" key="7">
    <source>
        <dbReference type="Proteomes" id="UP000015503"/>
    </source>
</evidence>